<evidence type="ECO:0000313" key="3">
    <source>
        <dbReference type="Proteomes" id="UP000500767"/>
    </source>
</evidence>
<accession>A0A6M8HY27</accession>
<gene>
    <name evidence="2" type="ORF">HN018_25210</name>
</gene>
<dbReference type="KEGG" id="lck:HN018_25210"/>
<dbReference type="EMBL" id="CP053710">
    <property type="protein sequence ID" value="QKE93474.1"/>
    <property type="molecule type" value="Genomic_DNA"/>
</dbReference>
<protein>
    <submittedName>
        <fullName evidence="2">Helix-turn-helix domain-containing protein</fullName>
    </submittedName>
</protein>
<evidence type="ECO:0000313" key="2">
    <source>
        <dbReference type="EMBL" id="QKE93474.1"/>
    </source>
</evidence>
<dbReference type="AlphaFoldDB" id="A0A6M8HY27"/>
<dbReference type="Proteomes" id="UP000500767">
    <property type="component" value="Plasmid unnamed2"/>
</dbReference>
<sequence length="63" mass="7348">MRPAMFGLSAKPPSGRYLSFAEREEISLLRVQGCSMHETARQLWTRRARVPWWRSESRPGSRS</sequence>
<keyword evidence="3" id="KW-1185">Reference proteome</keyword>
<dbReference type="InterPro" id="IPR025246">
    <property type="entry name" value="IS30-like_HTH"/>
</dbReference>
<keyword evidence="2" id="KW-0614">Plasmid</keyword>
<organism evidence="2 3">
    <name type="scientific">Lichenicola cladoniae</name>
    <dbReference type="NCBI Taxonomy" id="1484109"/>
    <lineage>
        <taxon>Bacteria</taxon>
        <taxon>Pseudomonadati</taxon>
        <taxon>Pseudomonadota</taxon>
        <taxon>Alphaproteobacteria</taxon>
        <taxon>Acetobacterales</taxon>
        <taxon>Acetobacteraceae</taxon>
        <taxon>Lichenicola</taxon>
    </lineage>
</organism>
<geneLocation type="plasmid" evidence="2 3">
    <name>unnamed2</name>
</geneLocation>
<dbReference type="Pfam" id="PF13936">
    <property type="entry name" value="HTH_38"/>
    <property type="match status" value="1"/>
</dbReference>
<feature type="domain" description="Transposase IS30-like HTH" evidence="1">
    <location>
        <begin position="14"/>
        <end position="43"/>
    </location>
</feature>
<name>A0A6M8HY27_9PROT</name>
<proteinExistence type="predicted"/>
<reference evidence="2 3" key="1">
    <citation type="journal article" date="2014" name="World J. Microbiol. Biotechnol.">
        <title>Biodiversity and physiological characteristics of Antarctic and Arctic lichens-associated bacteria.</title>
        <authorList>
            <person name="Lee Y.M."/>
            <person name="Kim E.H."/>
            <person name="Lee H.K."/>
            <person name="Hong S.G."/>
        </authorList>
    </citation>
    <scope>NUCLEOTIDE SEQUENCE [LARGE SCALE GENOMIC DNA]</scope>
    <source>
        <strain evidence="2 3">PAMC 26569</strain>
        <plasmid evidence="2">unnamed2</plasmid>
    </source>
</reference>
<evidence type="ECO:0000259" key="1">
    <source>
        <dbReference type="Pfam" id="PF13936"/>
    </source>
</evidence>